<accession>A0A6M3J0R2</accession>
<dbReference type="EMBL" id="MT141497">
    <property type="protein sequence ID" value="QJA63423.1"/>
    <property type="molecule type" value="Genomic_DNA"/>
</dbReference>
<dbReference type="AlphaFoldDB" id="A0A6M3J0R2"/>
<proteinExistence type="predicted"/>
<protein>
    <submittedName>
        <fullName evidence="1">Uncharacterized protein</fullName>
    </submittedName>
</protein>
<gene>
    <name evidence="1" type="ORF">MM415B00627_0005</name>
</gene>
<reference evidence="1" key="1">
    <citation type="submission" date="2020-03" db="EMBL/GenBank/DDBJ databases">
        <title>The deep terrestrial virosphere.</title>
        <authorList>
            <person name="Holmfeldt K."/>
            <person name="Nilsson E."/>
            <person name="Simone D."/>
            <person name="Lopez-Fernandez M."/>
            <person name="Wu X."/>
            <person name="de Brujin I."/>
            <person name="Lundin D."/>
            <person name="Andersson A."/>
            <person name="Bertilsson S."/>
            <person name="Dopson M."/>
        </authorList>
    </citation>
    <scope>NUCLEOTIDE SEQUENCE</scope>
    <source>
        <strain evidence="1">MM415B00627</strain>
    </source>
</reference>
<organism evidence="1">
    <name type="scientific">viral metagenome</name>
    <dbReference type="NCBI Taxonomy" id="1070528"/>
    <lineage>
        <taxon>unclassified sequences</taxon>
        <taxon>metagenomes</taxon>
        <taxon>organismal metagenomes</taxon>
    </lineage>
</organism>
<name>A0A6M3J0R2_9ZZZZ</name>
<sequence length="55" mass="6024">MKPRIKLHRLFAGGFLACATAEDGRRAWGKGDTIRAACEAALHRLSTLSREGAER</sequence>
<evidence type="ECO:0000313" key="1">
    <source>
        <dbReference type="EMBL" id="QJA63423.1"/>
    </source>
</evidence>